<dbReference type="InterPro" id="IPR001841">
    <property type="entry name" value="Znf_RING"/>
</dbReference>
<dbReference type="OrthoDB" id="5963at2759"/>
<name>U4L5U3_PYROM</name>
<evidence type="ECO:0000256" key="9">
    <source>
        <dbReference type="PROSITE-ProRule" id="PRU00175"/>
    </source>
</evidence>
<evidence type="ECO:0000313" key="12">
    <source>
        <dbReference type="EMBL" id="CCX12571.1"/>
    </source>
</evidence>
<dbReference type="eggNOG" id="KOG3800">
    <property type="taxonomic scope" value="Eukaryota"/>
</dbReference>
<dbReference type="InterPro" id="IPR017907">
    <property type="entry name" value="Znf_RING_CS"/>
</dbReference>
<comment type="subcellular location">
    <subcellularLocation>
        <location evidence="1">Nucleus</location>
    </subcellularLocation>
</comment>
<keyword evidence="6" id="KW-0539">Nucleus</keyword>
<evidence type="ECO:0000256" key="6">
    <source>
        <dbReference type="ARBA" id="ARBA00023242"/>
    </source>
</evidence>
<keyword evidence="3" id="KW-0479">Metal-binding</keyword>
<dbReference type="Pfam" id="PF17121">
    <property type="entry name" value="zf-C3HC4_5"/>
    <property type="match status" value="1"/>
</dbReference>
<keyword evidence="10" id="KW-0175">Coiled coil</keyword>
<protein>
    <recommendedName>
        <fullName evidence="2">RNA polymerase II transcription factor B subunit 3</fullName>
    </recommendedName>
    <alternativeName>
        <fullName evidence="8">RNA polymerase II transcription factor B 38 kDa subunit</fullName>
    </alternativeName>
    <alternativeName>
        <fullName evidence="7">RNA polymerase II transcription factor B p38 subunit</fullName>
    </alternativeName>
</protein>
<dbReference type="OMA" id="PNKRDYY"/>
<accession>U4L5U3</accession>
<feature type="domain" description="RING-type" evidence="11">
    <location>
        <begin position="38"/>
        <end position="81"/>
    </location>
</feature>
<keyword evidence="4 9" id="KW-0863">Zinc-finger</keyword>
<evidence type="ECO:0000256" key="10">
    <source>
        <dbReference type="SAM" id="Coils"/>
    </source>
</evidence>
<evidence type="ECO:0000313" key="13">
    <source>
        <dbReference type="Proteomes" id="UP000018144"/>
    </source>
</evidence>
<dbReference type="GO" id="GO:0006357">
    <property type="term" value="P:regulation of transcription by RNA polymerase II"/>
    <property type="evidence" value="ECO:0007669"/>
    <property type="project" value="TreeGrafter"/>
</dbReference>
<evidence type="ECO:0000256" key="7">
    <source>
        <dbReference type="ARBA" id="ARBA00029873"/>
    </source>
</evidence>
<evidence type="ECO:0000256" key="8">
    <source>
        <dbReference type="ARBA" id="ARBA00033277"/>
    </source>
</evidence>
<dbReference type="STRING" id="1076935.U4L5U3"/>
<dbReference type="SUPFAM" id="SSF57850">
    <property type="entry name" value="RING/U-box"/>
    <property type="match status" value="1"/>
</dbReference>
<evidence type="ECO:0000256" key="2">
    <source>
        <dbReference type="ARBA" id="ARBA00022257"/>
    </source>
</evidence>
<dbReference type="PANTHER" id="PTHR12683:SF13">
    <property type="entry name" value="CDK-ACTIVATING KINASE ASSEMBLY FACTOR MAT1"/>
    <property type="match status" value="1"/>
</dbReference>
<sequence length="373" mass="43420">MTSDALPLPLLPLFAIPPPPSPLLQRIPPLTYAPDEYCPICKSSRYLNPLITFLIEPTCYHKMCSSCVDRLFGSGPSTCPVAGCSARLRSQRFRKQTFEDISVEREVDVRRRVAKVFNRREEEFGLNKREWDDYLEMVESLCFELLSGDKKEREKAEKRLQEYEEGNREGIKRNQQREKAEVLAFKANEEAEREVSRAAREAMMLEGEEEKKEAERSKRLQLEAMTKGDWEGVERIKEAAKKRAEERRRKALEDVANAKGIREGRQLALNSFLAKAGREEEEEEEEEVWEPLGKGVTDQPKWYSILDKYPKNDWVDTFMGEIRVNAGGYSRHEWYERTLHEAFQGLTVFLDEEEEKKKERGDRTDIMIVDAVL</sequence>
<dbReference type="InterPro" id="IPR015877">
    <property type="entry name" value="MAT1_centre"/>
</dbReference>
<dbReference type="InterPro" id="IPR013083">
    <property type="entry name" value="Znf_RING/FYVE/PHD"/>
</dbReference>
<dbReference type="GO" id="GO:0005675">
    <property type="term" value="C:transcription factor TFIIH holo complex"/>
    <property type="evidence" value="ECO:0007669"/>
    <property type="project" value="InterPro"/>
</dbReference>
<evidence type="ECO:0000256" key="3">
    <source>
        <dbReference type="ARBA" id="ARBA00022723"/>
    </source>
</evidence>
<evidence type="ECO:0000256" key="1">
    <source>
        <dbReference type="ARBA" id="ARBA00004123"/>
    </source>
</evidence>
<keyword evidence="5" id="KW-0862">Zinc</keyword>
<dbReference type="GO" id="GO:0006289">
    <property type="term" value="P:nucleotide-excision repair"/>
    <property type="evidence" value="ECO:0007669"/>
    <property type="project" value="InterPro"/>
</dbReference>
<feature type="coiled-coil region" evidence="10">
    <location>
        <begin position="146"/>
        <end position="261"/>
    </location>
</feature>
<evidence type="ECO:0000259" key="11">
    <source>
        <dbReference type="PROSITE" id="PS50089"/>
    </source>
</evidence>
<dbReference type="GO" id="GO:0061575">
    <property type="term" value="F:cyclin-dependent protein serine/threonine kinase activator activity"/>
    <property type="evidence" value="ECO:0007669"/>
    <property type="project" value="InterPro"/>
</dbReference>
<dbReference type="InterPro" id="IPR004575">
    <property type="entry name" value="MAT1/Tfb3"/>
</dbReference>
<dbReference type="Proteomes" id="UP000018144">
    <property type="component" value="Unassembled WGS sequence"/>
</dbReference>
<organism evidence="12 13">
    <name type="scientific">Pyronema omphalodes (strain CBS 100304)</name>
    <name type="common">Pyronema confluens</name>
    <dbReference type="NCBI Taxonomy" id="1076935"/>
    <lineage>
        <taxon>Eukaryota</taxon>
        <taxon>Fungi</taxon>
        <taxon>Dikarya</taxon>
        <taxon>Ascomycota</taxon>
        <taxon>Pezizomycotina</taxon>
        <taxon>Pezizomycetes</taxon>
        <taxon>Pezizales</taxon>
        <taxon>Pyronemataceae</taxon>
        <taxon>Pyronema</taxon>
    </lineage>
</organism>
<evidence type="ECO:0000256" key="5">
    <source>
        <dbReference type="ARBA" id="ARBA00022833"/>
    </source>
</evidence>
<dbReference type="GO" id="GO:0008270">
    <property type="term" value="F:zinc ion binding"/>
    <property type="evidence" value="ECO:0007669"/>
    <property type="project" value="UniProtKB-KW"/>
</dbReference>
<dbReference type="Pfam" id="PF06391">
    <property type="entry name" value="MAT1"/>
    <property type="match status" value="1"/>
</dbReference>
<reference evidence="12 13" key="1">
    <citation type="journal article" date="2013" name="PLoS Genet.">
        <title>The genome and development-dependent transcriptomes of Pyronema confluens: a window into fungal evolution.</title>
        <authorList>
            <person name="Traeger S."/>
            <person name="Altegoer F."/>
            <person name="Freitag M."/>
            <person name="Gabaldon T."/>
            <person name="Kempken F."/>
            <person name="Kumar A."/>
            <person name="Marcet-Houben M."/>
            <person name="Poggeler S."/>
            <person name="Stajich J.E."/>
            <person name="Nowrousian M."/>
        </authorList>
    </citation>
    <scope>NUCLEOTIDE SEQUENCE [LARGE SCALE GENOMIC DNA]</scope>
    <source>
        <strain evidence="13">CBS 100304</strain>
        <tissue evidence="12">Vegetative mycelium</tissue>
    </source>
</reference>
<dbReference type="PANTHER" id="PTHR12683">
    <property type="entry name" value="CDK-ACTIVATING KINASE ASSEMBLY FACTOR MAT1"/>
    <property type="match status" value="1"/>
</dbReference>
<dbReference type="NCBIfam" id="TIGR00570">
    <property type="entry name" value="cdk7"/>
    <property type="match status" value="1"/>
</dbReference>
<evidence type="ECO:0000256" key="4">
    <source>
        <dbReference type="ARBA" id="ARBA00022771"/>
    </source>
</evidence>
<dbReference type="PROSITE" id="PS00518">
    <property type="entry name" value="ZF_RING_1"/>
    <property type="match status" value="1"/>
</dbReference>
<proteinExistence type="predicted"/>
<dbReference type="PROSITE" id="PS50089">
    <property type="entry name" value="ZF_RING_2"/>
    <property type="match status" value="1"/>
</dbReference>
<dbReference type="EMBL" id="HF935720">
    <property type="protein sequence ID" value="CCX12571.1"/>
    <property type="molecule type" value="Genomic_DNA"/>
</dbReference>
<keyword evidence="13" id="KW-1185">Reference proteome</keyword>
<dbReference type="AlphaFoldDB" id="U4L5U3"/>
<dbReference type="Gene3D" id="3.30.40.10">
    <property type="entry name" value="Zinc/RING finger domain, C3HC4 (zinc finger)"/>
    <property type="match status" value="1"/>
</dbReference>
<gene>
    <name evidence="12" type="ORF">PCON_12165</name>
</gene>